<organism evidence="3 4">
    <name type="scientific">Namhaeicola litoreus</name>
    <dbReference type="NCBI Taxonomy" id="1052145"/>
    <lineage>
        <taxon>Bacteria</taxon>
        <taxon>Pseudomonadati</taxon>
        <taxon>Bacteroidota</taxon>
        <taxon>Flavobacteriia</taxon>
        <taxon>Flavobacteriales</taxon>
        <taxon>Flavobacteriaceae</taxon>
        <taxon>Namhaeicola</taxon>
    </lineage>
</organism>
<reference evidence="4" key="1">
    <citation type="journal article" date="2019" name="Int. J. Syst. Evol. Microbiol.">
        <title>The Global Catalogue of Microorganisms (GCM) 10K type strain sequencing project: providing services to taxonomists for standard genome sequencing and annotation.</title>
        <authorList>
            <consortium name="The Broad Institute Genomics Platform"/>
            <consortium name="The Broad Institute Genome Sequencing Center for Infectious Disease"/>
            <person name="Wu L."/>
            <person name="Ma J."/>
        </authorList>
    </citation>
    <scope>NUCLEOTIDE SEQUENCE [LARGE SCALE GENOMIC DNA]</scope>
    <source>
        <strain evidence="4">CCUG 61485</strain>
    </source>
</reference>
<evidence type="ECO:0000313" key="4">
    <source>
        <dbReference type="Proteomes" id="UP001597201"/>
    </source>
</evidence>
<keyword evidence="4" id="KW-1185">Reference proteome</keyword>
<dbReference type="Gene3D" id="4.10.520.10">
    <property type="entry name" value="IHF-like DNA-binding proteins"/>
    <property type="match status" value="1"/>
</dbReference>
<dbReference type="RefSeq" id="WP_377179425.1">
    <property type="nucleotide sequence ID" value="NZ_JBHTMY010000003.1"/>
</dbReference>
<proteinExistence type="predicted"/>
<gene>
    <name evidence="3" type="ORF">ACFQ39_12510</name>
</gene>
<keyword evidence="1 3" id="KW-0238">DNA-binding</keyword>
<dbReference type="NCBIfam" id="TIGR01201">
    <property type="entry name" value="HU_rel"/>
    <property type="match status" value="1"/>
</dbReference>
<dbReference type="Pfam" id="PF18291">
    <property type="entry name" value="HU-HIG"/>
    <property type="match status" value="1"/>
</dbReference>
<sequence>MAIKLKIVTKRDPRDVTKPVKYHGLAISRGKTDLEDLAELITGQSTMTRADVYGVLMALEHNMLEQLKEGRTVELGRIGNFQVGVSTTGAETKKDFSKKLVSKRRVLFRPGKAMKSMLKGLEFSMR</sequence>
<dbReference type="InterPro" id="IPR041607">
    <property type="entry name" value="HU-HIG"/>
</dbReference>
<accession>A0ABW3Y5B4</accession>
<dbReference type="Proteomes" id="UP001597201">
    <property type="component" value="Unassembled WGS sequence"/>
</dbReference>
<dbReference type="SUPFAM" id="SSF47729">
    <property type="entry name" value="IHF-like DNA-binding proteins"/>
    <property type="match status" value="1"/>
</dbReference>
<evidence type="ECO:0000313" key="3">
    <source>
        <dbReference type="EMBL" id="MFD1316443.1"/>
    </source>
</evidence>
<feature type="domain" description="HU" evidence="2">
    <location>
        <begin position="1"/>
        <end position="123"/>
    </location>
</feature>
<evidence type="ECO:0000259" key="2">
    <source>
        <dbReference type="Pfam" id="PF18291"/>
    </source>
</evidence>
<dbReference type="EMBL" id="JBHTMY010000003">
    <property type="protein sequence ID" value="MFD1316443.1"/>
    <property type="molecule type" value="Genomic_DNA"/>
</dbReference>
<dbReference type="InterPro" id="IPR005902">
    <property type="entry name" value="HU_DNA-bd_put"/>
</dbReference>
<dbReference type="InterPro" id="IPR010992">
    <property type="entry name" value="IHF-like_DNA-bd_dom_sf"/>
</dbReference>
<evidence type="ECO:0000256" key="1">
    <source>
        <dbReference type="ARBA" id="ARBA00023125"/>
    </source>
</evidence>
<comment type="caution">
    <text evidence="3">The sequence shown here is derived from an EMBL/GenBank/DDBJ whole genome shotgun (WGS) entry which is preliminary data.</text>
</comment>
<dbReference type="GO" id="GO:0003677">
    <property type="term" value="F:DNA binding"/>
    <property type="evidence" value="ECO:0007669"/>
    <property type="project" value="UniProtKB-KW"/>
</dbReference>
<name>A0ABW3Y5B4_9FLAO</name>
<protein>
    <submittedName>
        <fullName evidence="3">HU family DNA-binding protein</fullName>
    </submittedName>
</protein>